<evidence type="ECO:0000313" key="13">
    <source>
        <dbReference type="Proteomes" id="UP000576393"/>
    </source>
</evidence>
<feature type="compositionally biased region" description="Low complexity" evidence="9">
    <location>
        <begin position="639"/>
        <end position="658"/>
    </location>
</feature>
<dbReference type="RefSeq" id="WP_179819014.1">
    <property type="nucleotide sequence ID" value="NZ_JACCCO010000001.1"/>
</dbReference>
<feature type="domain" description="PASTA" evidence="11">
    <location>
        <begin position="528"/>
        <end position="591"/>
    </location>
</feature>
<evidence type="ECO:0000256" key="8">
    <source>
        <dbReference type="ARBA" id="ARBA00048679"/>
    </source>
</evidence>
<evidence type="ECO:0000313" key="12">
    <source>
        <dbReference type="EMBL" id="NYF39346.1"/>
    </source>
</evidence>
<sequence length="696" mass="69747">MPTTEPLTSADPGRLGEYEIIGRLGEGGQGTVYLAAHPAGGDERYAVKLLYRSLGEDRHAFLREAELAKQVARFCIAQVVDAGLAGDRPYIVSEFVDGPSLQREVELGGPRSGGALERLAIGTATALAAIHRAGIVHRDFKPQNVLLGPDGPRVIDFGLARALDTGAAPVAGGAGTPAYMAPEQVEGAEVGPAADVFAWGATLCFAANAWPPFGHDSVAAVLHRVLTAPPELGRLDGWLGRLVTGCLAKDFRDRPTSRELLLALLGEDGGVPAPGVTPPAGHTAGRTGPPPDRAPGPPQGFPSLAGQAADPSPFVEQAGDPSPFAGQSAGPSSAGRAAGHDGPPGPGAFPARATEPPAHSRRAVTRASVAMSGALLVSAAVLAGTLIPAVGGGGSQALGDGLIGPSAEAGVRDRLTAHPDRTARPAEIPSGVTAPLIPPTRSRTGKTSVPPAESASTPPPAAPGVTVPVLAGLDHAEASRLVRKAGLVLGTLTRTDSDRRIGQVVGSRPEARATVARGSRVDLEISAGVAVPRLAGLDTEAAGAALTRAGLVRGEVTTRCSARPRGEVLASTPAAGSRASSGDRVALVVSRRGTPVPSLAGRTAEAARDALSGVGLAVRLLPRLVDDPGRDGKVLEQDPAPGGCAAPGATVVITVGVAGQSGPGPGEPSDGPDPSAPPDPPATEQPDPSEGPAGEG</sequence>
<dbReference type="Pfam" id="PF00069">
    <property type="entry name" value="Pkinase"/>
    <property type="match status" value="1"/>
</dbReference>
<comment type="catalytic activity">
    <reaction evidence="8">
        <text>L-seryl-[protein] + ATP = O-phospho-L-seryl-[protein] + ADP + H(+)</text>
        <dbReference type="Rhea" id="RHEA:17989"/>
        <dbReference type="Rhea" id="RHEA-COMP:9863"/>
        <dbReference type="Rhea" id="RHEA-COMP:11604"/>
        <dbReference type="ChEBI" id="CHEBI:15378"/>
        <dbReference type="ChEBI" id="CHEBI:29999"/>
        <dbReference type="ChEBI" id="CHEBI:30616"/>
        <dbReference type="ChEBI" id="CHEBI:83421"/>
        <dbReference type="ChEBI" id="CHEBI:456216"/>
        <dbReference type="EC" id="2.7.11.1"/>
    </reaction>
</comment>
<proteinExistence type="predicted"/>
<dbReference type="Proteomes" id="UP000576393">
    <property type="component" value="Unassembled WGS sequence"/>
</dbReference>
<keyword evidence="3" id="KW-0808">Transferase</keyword>
<keyword evidence="4" id="KW-0547">Nucleotide-binding</keyword>
<protein>
    <recommendedName>
        <fullName evidence="1">non-specific serine/threonine protein kinase</fullName>
        <ecNumber evidence="1">2.7.11.1</ecNumber>
    </recommendedName>
</protein>
<evidence type="ECO:0000256" key="1">
    <source>
        <dbReference type="ARBA" id="ARBA00012513"/>
    </source>
</evidence>
<dbReference type="InterPro" id="IPR008271">
    <property type="entry name" value="Ser/Thr_kinase_AS"/>
</dbReference>
<dbReference type="PROSITE" id="PS50011">
    <property type="entry name" value="PROTEIN_KINASE_DOM"/>
    <property type="match status" value="1"/>
</dbReference>
<evidence type="ECO:0000259" key="11">
    <source>
        <dbReference type="PROSITE" id="PS51178"/>
    </source>
</evidence>
<dbReference type="EMBL" id="JACCCO010000001">
    <property type="protein sequence ID" value="NYF39346.1"/>
    <property type="molecule type" value="Genomic_DNA"/>
</dbReference>
<feature type="compositionally biased region" description="Pro residues" evidence="9">
    <location>
        <begin position="288"/>
        <end position="300"/>
    </location>
</feature>
<dbReference type="EC" id="2.7.11.1" evidence="1"/>
<comment type="caution">
    <text evidence="12">The sequence shown here is derived from an EMBL/GenBank/DDBJ whole genome shotgun (WGS) entry which is preliminary data.</text>
</comment>
<dbReference type="PANTHER" id="PTHR43289:SF34">
    <property type="entry name" value="SERINE_THREONINE-PROTEIN KINASE YBDM-RELATED"/>
    <property type="match status" value="1"/>
</dbReference>
<dbReference type="CDD" id="cd14014">
    <property type="entry name" value="STKc_PknB_like"/>
    <property type="match status" value="1"/>
</dbReference>
<feature type="compositionally biased region" description="Basic and acidic residues" evidence="9">
    <location>
        <begin position="625"/>
        <end position="636"/>
    </location>
</feature>
<dbReference type="SMART" id="SM00740">
    <property type="entry name" value="PASTA"/>
    <property type="match status" value="3"/>
</dbReference>
<evidence type="ECO:0000259" key="10">
    <source>
        <dbReference type="PROSITE" id="PS50011"/>
    </source>
</evidence>
<reference evidence="12 13" key="1">
    <citation type="submission" date="2020-07" db="EMBL/GenBank/DDBJ databases">
        <title>Sequencing the genomes of 1000 actinobacteria strains.</title>
        <authorList>
            <person name="Klenk H.-P."/>
        </authorList>
    </citation>
    <scope>NUCLEOTIDE SEQUENCE [LARGE SCALE GENOMIC DNA]</scope>
    <source>
        <strain evidence="12 13">DSM 45763</strain>
    </source>
</reference>
<dbReference type="InterPro" id="IPR005543">
    <property type="entry name" value="PASTA_dom"/>
</dbReference>
<evidence type="ECO:0000256" key="9">
    <source>
        <dbReference type="SAM" id="MobiDB-lite"/>
    </source>
</evidence>
<keyword evidence="5" id="KW-0418">Kinase</keyword>
<dbReference type="GO" id="GO:0004674">
    <property type="term" value="F:protein serine/threonine kinase activity"/>
    <property type="evidence" value="ECO:0007669"/>
    <property type="project" value="UniProtKB-KW"/>
</dbReference>
<dbReference type="InterPro" id="IPR011009">
    <property type="entry name" value="Kinase-like_dom_sf"/>
</dbReference>
<evidence type="ECO:0000256" key="2">
    <source>
        <dbReference type="ARBA" id="ARBA00022527"/>
    </source>
</evidence>
<dbReference type="PROSITE" id="PS51178">
    <property type="entry name" value="PASTA"/>
    <property type="match status" value="3"/>
</dbReference>
<dbReference type="SUPFAM" id="SSF56112">
    <property type="entry name" value="Protein kinase-like (PK-like)"/>
    <property type="match status" value="1"/>
</dbReference>
<feature type="compositionally biased region" description="Low complexity" evidence="9">
    <location>
        <begin position="267"/>
        <end position="287"/>
    </location>
</feature>
<feature type="region of interest" description="Disordered" evidence="9">
    <location>
        <begin position="420"/>
        <end position="463"/>
    </location>
</feature>
<feature type="domain" description="PASTA" evidence="11">
    <location>
        <begin position="461"/>
        <end position="527"/>
    </location>
</feature>
<dbReference type="Gene3D" id="3.30.10.20">
    <property type="match status" value="3"/>
</dbReference>
<evidence type="ECO:0000256" key="6">
    <source>
        <dbReference type="ARBA" id="ARBA00022840"/>
    </source>
</evidence>
<feature type="compositionally biased region" description="Low complexity" evidence="9">
    <location>
        <begin position="321"/>
        <end position="341"/>
    </location>
</feature>
<evidence type="ECO:0000256" key="7">
    <source>
        <dbReference type="ARBA" id="ARBA00047899"/>
    </source>
</evidence>
<evidence type="ECO:0000256" key="3">
    <source>
        <dbReference type="ARBA" id="ARBA00022679"/>
    </source>
</evidence>
<feature type="domain" description="PASTA" evidence="11">
    <location>
        <begin position="593"/>
        <end position="657"/>
    </location>
</feature>
<dbReference type="Gene3D" id="1.10.510.10">
    <property type="entry name" value="Transferase(Phosphotransferase) domain 1"/>
    <property type="match status" value="1"/>
</dbReference>
<evidence type="ECO:0000256" key="5">
    <source>
        <dbReference type="ARBA" id="ARBA00022777"/>
    </source>
</evidence>
<feature type="compositionally biased region" description="Low complexity" evidence="9">
    <location>
        <begin position="447"/>
        <end position="456"/>
    </location>
</feature>
<organism evidence="12 13">
    <name type="scientific">Streptosporangium sandarakinum</name>
    <dbReference type="NCBI Taxonomy" id="1260955"/>
    <lineage>
        <taxon>Bacteria</taxon>
        <taxon>Bacillati</taxon>
        <taxon>Actinomycetota</taxon>
        <taxon>Actinomycetes</taxon>
        <taxon>Streptosporangiales</taxon>
        <taxon>Streptosporangiaceae</taxon>
        <taxon>Streptosporangium</taxon>
    </lineage>
</organism>
<feature type="compositionally biased region" description="Pro residues" evidence="9">
    <location>
        <begin position="674"/>
        <end position="683"/>
    </location>
</feature>
<dbReference type="PROSITE" id="PS00108">
    <property type="entry name" value="PROTEIN_KINASE_ST"/>
    <property type="match status" value="1"/>
</dbReference>
<evidence type="ECO:0000256" key="4">
    <source>
        <dbReference type="ARBA" id="ARBA00022741"/>
    </source>
</evidence>
<feature type="domain" description="Protein kinase" evidence="10">
    <location>
        <begin position="18"/>
        <end position="265"/>
    </location>
</feature>
<name>A0A852UUY5_9ACTN</name>
<comment type="catalytic activity">
    <reaction evidence="7">
        <text>L-threonyl-[protein] + ATP = O-phospho-L-threonyl-[protein] + ADP + H(+)</text>
        <dbReference type="Rhea" id="RHEA:46608"/>
        <dbReference type="Rhea" id="RHEA-COMP:11060"/>
        <dbReference type="Rhea" id="RHEA-COMP:11605"/>
        <dbReference type="ChEBI" id="CHEBI:15378"/>
        <dbReference type="ChEBI" id="CHEBI:30013"/>
        <dbReference type="ChEBI" id="CHEBI:30616"/>
        <dbReference type="ChEBI" id="CHEBI:61977"/>
        <dbReference type="ChEBI" id="CHEBI:456216"/>
        <dbReference type="EC" id="2.7.11.1"/>
    </reaction>
</comment>
<dbReference type="Gene3D" id="3.30.200.20">
    <property type="entry name" value="Phosphorylase Kinase, domain 1"/>
    <property type="match status" value="1"/>
</dbReference>
<dbReference type="Pfam" id="PF03793">
    <property type="entry name" value="PASTA"/>
    <property type="match status" value="3"/>
</dbReference>
<keyword evidence="6" id="KW-0067">ATP-binding</keyword>
<dbReference type="AlphaFoldDB" id="A0A852UUY5"/>
<dbReference type="GO" id="GO:0005524">
    <property type="term" value="F:ATP binding"/>
    <property type="evidence" value="ECO:0007669"/>
    <property type="project" value="UniProtKB-KW"/>
</dbReference>
<gene>
    <name evidence="12" type="ORF">HDA43_001505</name>
</gene>
<dbReference type="CDD" id="cd06577">
    <property type="entry name" value="PASTA_pknB"/>
    <property type="match status" value="3"/>
</dbReference>
<feature type="region of interest" description="Disordered" evidence="9">
    <location>
        <begin position="267"/>
        <end position="364"/>
    </location>
</feature>
<keyword evidence="2" id="KW-0723">Serine/threonine-protein kinase</keyword>
<dbReference type="PANTHER" id="PTHR43289">
    <property type="entry name" value="MITOGEN-ACTIVATED PROTEIN KINASE KINASE KINASE 20-RELATED"/>
    <property type="match status" value="1"/>
</dbReference>
<feature type="region of interest" description="Disordered" evidence="9">
    <location>
        <begin position="625"/>
        <end position="696"/>
    </location>
</feature>
<dbReference type="InterPro" id="IPR000719">
    <property type="entry name" value="Prot_kinase_dom"/>
</dbReference>
<accession>A0A852UUY5</accession>
<keyword evidence="13" id="KW-1185">Reference proteome</keyword>